<comment type="caution">
    <text evidence="1">The sequence shown here is derived from an EMBL/GenBank/DDBJ whole genome shotgun (WGS) entry which is preliminary data.</text>
</comment>
<dbReference type="Gene3D" id="1.25.10.10">
    <property type="entry name" value="Leucine-rich Repeat Variant"/>
    <property type="match status" value="1"/>
</dbReference>
<evidence type="ECO:0008006" key="3">
    <source>
        <dbReference type="Google" id="ProtNLM"/>
    </source>
</evidence>
<gene>
    <name evidence="1" type="ORF">AKJ29_03835</name>
</gene>
<sequence length="420" mass="46888">MVFAGLDDVPWATFEHAYGSAEDVPGLIRDLVSEDADRANAALDALYGNIWHQGTVYPASAPAVPYLIEALDHVSPDVQATLLNLLGDMSEGHGYYDVHRHYKWADEAMRASFVEDPDQQLREEKAVVRQTTLAVFEVADKAYHLLTSSNPAVQMAAAEVLTRLARCDQRDAAPDDRPEAYFGIRPEGTEQGAFADRWIGWVVDALDQGRSEIAPAVLLQILARLNCRSHPALQLDRAADAAPLERYVIVVFQAEQVLAKQPRLPLEFGALTKQMMAERDTLQADMKAVDWPWPLGATETLMSLVLSLPDDCIDDMAPLCIPLLTDPTLMFRYDLILSLILGDRRPNIPTDPCTLGSGRRQLALALVEKPRNPGNFWFWARTNGNAAAVCKRFGVPHDRAKWRQWLGERGILVRLFRRDV</sequence>
<evidence type="ECO:0000313" key="2">
    <source>
        <dbReference type="Proteomes" id="UP000050471"/>
    </source>
</evidence>
<dbReference type="InterPro" id="IPR016024">
    <property type="entry name" value="ARM-type_fold"/>
</dbReference>
<dbReference type="SUPFAM" id="SSF48371">
    <property type="entry name" value="ARM repeat"/>
    <property type="match status" value="1"/>
</dbReference>
<dbReference type="RefSeq" id="WP_055192778.1">
    <property type="nucleotide sequence ID" value="NZ_FPBS01000003.1"/>
</dbReference>
<dbReference type="AlphaFoldDB" id="A0A0P7ISG1"/>
<reference evidence="1 2" key="1">
    <citation type="submission" date="2015-09" db="EMBL/GenBank/DDBJ databases">
        <title>Draft genome sequence of Aliiroseovarius crassostreae CV919-312TSm, the causative agent of Roseovarius Oyster Disease (formerly Juvenile Oyster Disease).</title>
        <authorList>
            <person name="Kessner L."/>
            <person name="Spinard E."/>
            <person name="Nelson D."/>
        </authorList>
    </citation>
    <scope>NUCLEOTIDE SEQUENCE [LARGE SCALE GENOMIC DNA]</scope>
    <source>
        <strain evidence="1 2">CV919-312</strain>
    </source>
</reference>
<evidence type="ECO:0000313" key="1">
    <source>
        <dbReference type="EMBL" id="KPN61744.1"/>
    </source>
</evidence>
<dbReference type="OrthoDB" id="796912at2"/>
<dbReference type="STRING" id="154981.AKJ29_03835"/>
<protein>
    <recommendedName>
        <fullName evidence="3">HEAT repeat domain-containing protein</fullName>
    </recommendedName>
</protein>
<accession>A0A0P7ISG1</accession>
<keyword evidence="2" id="KW-1185">Reference proteome</keyword>
<proteinExistence type="predicted"/>
<name>A0A0P7ISG1_9RHOB</name>
<dbReference type="Proteomes" id="UP000050471">
    <property type="component" value="Unassembled WGS sequence"/>
</dbReference>
<dbReference type="InterPro" id="IPR011989">
    <property type="entry name" value="ARM-like"/>
</dbReference>
<organism evidence="1 2">
    <name type="scientific">Aliiroseovarius crassostreae</name>
    <dbReference type="NCBI Taxonomy" id="154981"/>
    <lineage>
        <taxon>Bacteria</taxon>
        <taxon>Pseudomonadati</taxon>
        <taxon>Pseudomonadota</taxon>
        <taxon>Alphaproteobacteria</taxon>
        <taxon>Rhodobacterales</taxon>
        <taxon>Paracoccaceae</taxon>
        <taxon>Aliiroseovarius</taxon>
    </lineage>
</organism>
<dbReference type="EMBL" id="LKBA01000024">
    <property type="protein sequence ID" value="KPN61744.1"/>
    <property type="molecule type" value="Genomic_DNA"/>
</dbReference>